<feature type="region of interest" description="Disordered" evidence="1">
    <location>
        <begin position="1"/>
        <end position="74"/>
    </location>
</feature>
<organism evidence="2">
    <name type="scientific">Tanacetum cinerariifolium</name>
    <name type="common">Dalmatian daisy</name>
    <name type="synonym">Chrysanthemum cinerariifolium</name>
    <dbReference type="NCBI Taxonomy" id="118510"/>
    <lineage>
        <taxon>Eukaryota</taxon>
        <taxon>Viridiplantae</taxon>
        <taxon>Streptophyta</taxon>
        <taxon>Embryophyta</taxon>
        <taxon>Tracheophyta</taxon>
        <taxon>Spermatophyta</taxon>
        <taxon>Magnoliopsida</taxon>
        <taxon>eudicotyledons</taxon>
        <taxon>Gunneridae</taxon>
        <taxon>Pentapetalae</taxon>
        <taxon>asterids</taxon>
        <taxon>campanulids</taxon>
        <taxon>Asterales</taxon>
        <taxon>Asteraceae</taxon>
        <taxon>Asteroideae</taxon>
        <taxon>Anthemideae</taxon>
        <taxon>Anthemidinae</taxon>
        <taxon>Tanacetum</taxon>
    </lineage>
</organism>
<evidence type="ECO:0000313" key="2">
    <source>
        <dbReference type="EMBL" id="GFD55033.1"/>
    </source>
</evidence>
<evidence type="ECO:0000256" key="1">
    <source>
        <dbReference type="SAM" id="MobiDB-lite"/>
    </source>
</evidence>
<dbReference type="AlphaFoldDB" id="A0A699X7J2"/>
<reference evidence="2" key="1">
    <citation type="journal article" date="2019" name="Sci. Rep.">
        <title>Draft genome of Tanacetum cinerariifolium, the natural source of mosquito coil.</title>
        <authorList>
            <person name="Yamashiro T."/>
            <person name="Shiraishi A."/>
            <person name="Satake H."/>
            <person name="Nakayama K."/>
        </authorList>
    </citation>
    <scope>NUCLEOTIDE SEQUENCE</scope>
</reference>
<dbReference type="EMBL" id="BKCJ011813198">
    <property type="protein sequence ID" value="GFD55033.1"/>
    <property type="molecule type" value="Genomic_DNA"/>
</dbReference>
<feature type="compositionally biased region" description="Basic residues" evidence="1">
    <location>
        <begin position="1"/>
        <end position="13"/>
    </location>
</feature>
<name>A0A699X7J2_TANCI</name>
<comment type="caution">
    <text evidence="2">The sequence shown here is derived from an EMBL/GenBank/DDBJ whole genome shotgun (WGS) entry which is preliminary data.</text>
</comment>
<sequence length="74" mass="8449">QNRHSRHRLHRHAGATAGLGVIRQHAKPQFDSSSSTQSGDQVRAFCTGDKELGSVEEKRHRDPGPDREHDRYHR</sequence>
<feature type="compositionally biased region" description="Basic and acidic residues" evidence="1">
    <location>
        <begin position="48"/>
        <end position="74"/>
    </location>
</feature>
<protein>
    <submittedName>
        <fullName evidence="2">Uncharacterized protein</fullName>
    </submittedName>
</protein>
<feature type="compositionally biased region" description="Polar residues" evidence="1">
    <location>
        <begin position="30"/>
        <end position="40"/>
    </location>
</feature>
<gene>
    <name evidence="2" type="ORF">Tci_927002</name>
</gene>
<accession>A0A699X7J2</accession>
<proteinExistence type="predicted"/>
<feature type="non-terminal residue" evidence="2">
    <location>
        <position position="1"/>
    </location>
</feature>